<accession>A0A284R4H5</accession>
<dbReference type="OrthoDB" id="5552562at2759"/>
<organism evidence="2 3">
    <name type="scientific">Armillaria ostoyae</name>
    <name type="common">Armillaria root rot fungus</name>
    <dbReference type="NCBI Taxonomy" id="47428"/>
    <lineage>
        <taxon>Eukaryota</taxon>
        <taxon>Fungi</taxon>
        <taxon>Dikarya</taxon>
        <taxon>Basidiomycota</taxon>
        <taxon>Agaricomycotina</taxon>
        <taxon>Agaricomycetes</taxon>
        <taxon>Agaricomycetidae</taxon>
        <taxon>Agaricales</taxon>
        <taxon>Marasmiineae</taxon>
        <taxon>Physalacriaceae</taxon>
        <taxon>Armillaria</taxon>
    </lineage>
</organism>
<dbReference type="STRING" id="47428.A0A284R4H5"/>
<reference evidence="3" key="1">
    <citation type="journal article" date="2017" name="Nat. Ecol. Evol.">
        <title>Genome expansion and lineage-specific genetic innovations in the forest pathogenic fungi Armillaria.</title>
        <authorList>
            <person name="Sipos G."/>
            <person name="Prasanna A.N."/>
            <person name="Walter M.C."/>
            <person name="O'Connor E."/>
            <person name="Balint B."/>
            <person name="Krizsan K."/>
            <person name="Kiss B."/>
            <person name="Hess J."/>
            <person name="Varga T."/>
            <person name="Slot J."/>
            <person name="Riley R."/>
            <person name="Boka B."/>
            <person name="Rigling D."/>
            <person name="Barry K."/>
            <person name="Lee J."/>
            <person name="Mihaltcheva S."/>
            <person name="LaButti K."/>
            <person name="Lipzen A."/>
            <person name="Waldron R."/>
            <person name="Moloney N.M."/>
            <person name="Sperisen C."/>
            <person name="Kredics L."/>
            <person name="Vagvoelgyi C."/>
            <person name="Patrignani A."/>
            <person name="Fitzpatrick D."/>
            <person name="Nagy I."/>
            <person name="Doyle S."/>
            <person name="Anderson J.B."/>
            <person name="Grigoriev I.V."/>
            <person name="Gueldener U."/>
            <person name="Muensterkoetter M."/>
            <person name="Nagy L.G."/>
        </authorList>
    </citation>
    <scope>NUCLEOTIDE SEQUENCE [LARGE SCALE GENOMIC DNA]</scope>
    <source>
        <strain evidence="3">C18/9</strain>
    </source>
</reference>
<evidence type="ECO:0000313" key="2">
    <source>
        <dbReference type="EMBL" id="SJL03621.1"/>
    </source>
</evidence>
<feature type="compositionally biased region" description="Gly residues" evidence="1">
    <location>
        <begin position="152"/>
        <end position="164"/>
    </location>
</feature>
<dbReference type="Proteomes" id="UP000219338">
    <property type="component" value="Unassembled WGS sequence"/>
</dbReference>
<evidence type="ECO:0008006" key="4">
    <source>
        <dbReference type="Google" id="ProtNLM"/>
    </source>
</evidence>
<sequence length="286" mass="31936">MSTTFTYPPDAEDGQRKKTPIFSMNDILASAFKENLELFGSASVGGQPSHRETYTHFNFTARHSNLNSETPNLFNIPRGTSHHQWTGLFDRYCDDLVPETPAPQPMSDGQSDSLNTEDDDEEEPKTPTHTPHHCNPDDNPPDNQPSDPNGPRGPGGPGGLGDPGGPNNHPNKQDFLREFMNLLHGVKEPNTFNGSDLRKLKAFIISLQLNFNDRPMAFTMDASKVDYTISFLSSTALNWFEPDILCPNLWNLPAWQYSYAAFLDELRTNFGPFDAIVDAEDALKHL</sequence>
<gene>
    <name evidence="2" type="ORF">ARMOST_06978</name>
</gene>
<evidence type="ECO:0000256" key="1">
    <source>
        <dbReference type="SAM" id="MobiDB-lite"/>
    </source>
</evidence>
<protein>
    <recommendedName>
        <fullName evidence="4">DUF4939 domain-containing protein</fullName>
    </recommendedName>
</protein>
<dbReference type="AlphaFoldDB" id="A0A284R4H5"/>
<evidence type="ECO:0000313" key="3">
    <source>
        <dbReference type="Proteomes" id="UP000219338"/>
    </source>
</evidence>
<dbReference type="EMBL" id="FUEG01000004">
    <property type="protein sequence ID" value="SJL03621.1"/>
    <property type="molecule type" value="Genomic_DNA"/>
</dbReference>
<proteinExistence type="predicted"/>
<feature type="region of interest" description="Disordered" evidence="1">
    <location>
        <begin position="96"/>
        <end position="173"/>
    </location>
</feature>
<name>A0A284R4H5_ARMOS</name>
<keyword evidence="3" id="KW-1185">Reference proteome</keyword>